<proteinExistence type="predicted"/>
<name>A0A0D2G486_9EURO</name>
<accession>A0A0D2G486</accession>
<dbReference type="HOGENOM" id="CLU_1937901_0_0_1"/>
<sequence length="130" mass="14314">MAENGSATCGGMSVECPYIALNLFLRARTITASQWDLGQIDVDVSRRTIRPASVQSESIQGACRVCLNWKCQINQLIAAFQPVGTMGKPFRPRARSPAERKIQQACVLGMQYENTILRTPWGACPPSNLE</sequence>
<dbReference type="EMBL" id="KN846959">
    <property type="protein sequence ID" value="KIW66889.1"/>
    <property type="molecule type" value="Genomic_DNA"/>
</dbReference>
<keyword evidence="2" id="KW-1185">Reference proteome</keyword>
<dbReference type="Proteomes" id="UP000054266">
    <property type="component" value="Unassembled WGS sequence"/>
</dbReference>
<dbReference type="AlphaFoldDB" id="A0A0D2G486"/>
<protein>
    <submittedName>
        <fullName evidence="1">Uncharacterized protein</fullName>
    </submittedName>
</protein>
<organism evidence="1 2">
    <name type="scientific">Phialophora macrospora</name>
    <dbReference type="NCBI Taxonomy" id="1851006"/>
    <lineage>
        <taxon>Eukaryota</taxon>
        <taxon>Fungi</taxon>
        <taxon>Dikarya</taxon>
        <taxon>Ascomycota</taxon>
        <taxon>Pezizomycotina</taxon>
        <taxon>Eurotiomycetes</taxon>
        <taxon>Chaetothyriomycetidae</taxon>
        <taxon>Chaetothyriales</taxon>
        <taxon>Herpotrichiellaceae</taxon>
        <taxon>Phialophora</taxon>
    </lineage>
</organism>
<gene>
    <name evidence="1" type="ORF">PV04_06178</name>
</gene>
<reference evidence="1 2" key="1">
    <citation type="submission" date="2015-01" db="EMBL/GenBank/DDBJ databases">
        <title>The Genome Sequence of Capronia semiimmersa CBS27337.</title>
        <authorList>
            <consortium name="The Broad Institute Genomics Platform"/>
            <person name="Cuomo C."/>
            <person name="de Hoog S."/>
            <person name="Gorbushina A."/>
            <person name="Stielow B."/>
            <person name="Teixiera M."/>
            <person name="Abouelleil A."/>
            <person name="Chapman S.B."/>
            <person name="Priest M."/>
            <person name="Young S.K."/>
            <person name="Wortman J."/>
            <person name="Nusbaum C."/>
            <person name="Birren B."/>
        </authorList>
    </citation>
    <scope>NUCLEOTIDE SEQUENCE [LARGE SCALE GENOMIC DNA]</scope>
    <source>
        <strain evidence="1 2">CBS 27337</strain>
    </source>
</reference>
<evidence type="ECO:0000313" key="2">
    <source>
        <dbReference type="Proteomes" id="UP000054266"/>
    </source>
</evidence>
<evidence type="ECO:0000313" key="1">
    <source>
        <dbReference type="EMBL" id="KIW66889.1"/>
    </source>
</evidence>